<dbReference type="InterPro" id="IPR027417">
    <property type="entry name" value="P-loop_NTPase"/>
</dbReference>
<keyword evidence="2" id="KW-1185">Reference proteome</keyword>
<organism evidence="1 2">
    <name type="scientific">Habropoda laboriosa</name>
    <dbReference type="NCBI Taxonomy" id="597456"/>
    <lineage>
        <taxon>Eukaryota</taxon>
        <taxon>Metazoa</taxon>
        <taxon>Ecdysozoa</taxon>
        <taxon>Arthropoda</taxon>
        <taxon>Hexapoda</taxon>
        <taxon>Insecta</taxon>
        <taxon>Pterygota</taxon>
        <taxon>Neoptera</taxon>
        <taxon>Endopterygota</taxon>
        <taxon>Hymenoptera</taxon>
        <taxon>Apocrita</taxon>
        <taxon>Aculeata</taxon>
        <taxon>Apoidea</taxon>
        <taxon>Anthophila</taxon>
        <taxon>Apidae</taxon>
        <taxon>Habropoda</taxon>
    </lineage>
</organism>
<dbReference type="Proteomes" id="UP000053825">
    <property type="component" value="Unassembled WGS sequence"/>
</dbReference>
<dbReference type="OrthoDB" id="420422at2759"/>
<dbReference type="PANTHER" id="PTHR46644:SF2">
    <property type="entry name" value="DNA REPAIR PROTEIN XRCC2"/>
    <property type="match status" value="1"/>
</dbReference>
<dbReference type="GO" id="GO:0000400">
    <property type="term" value="F:four-way junction DNA binding"/>
    <property type="evidence" value="ECO:0007669"/>
    <property type="project" value="TreeGrafter"/>
</dbReference>
<dbReference type="EMBL" id="KQ414654">
    <property type="protein sequence ID" value="KOC65884.1"/>
    <property type="molecule type" value="Genomic_DNA"/>
</dbReference>
<name>A0A0L7R4Y8_9HYME</name>
<accession>A0A0L7R4Y8</accession>
<dbReference type="Gene3D" id="3.40.50.300">
    <property type="entry name" value="P-loop containing nucleotide triphosphate hydrolases"/>
    <property type="match status" value="1"/>
</dbReference>
<dbReference type="CDD" id="cd19490">
    <property type="entry name" value="XRCC2"/>
    <property type="match status" value="1"/>
</dbReference>
<reference evidence="1 2" key="1">
    <citation type="submission" date="2015-07" db="EMBL/GenBank/DDBJ databases">
        <title>The genome of Habropoda laboriosa.</title>
        <authorList>
            <person name="Pan H."/>
            <person name="Kapheim K."/>
        </authorList>
    </citation>
    <scope>NUCLEOTIDE SEQUENCE [LARGE SCALE GENOMIC DNA]</scope>
    <source>
        <strain evidence="1">0110345459</strain>
    </source>
</reference>
<gene>
    <name evidence="1" type="ORF">WH47_12683</name>
</gene>
<dbReference type="PANTHER" id="PTHR46644">
    <property type="entry name" value="DNA REPAIR PROTEIN XRCC2"/>
    <property type="match status" value="1"/>
</dbReference>
<protein>
    <submittedName>
        <fullName evidence="1">DNA repair protein XRCC2</fullName>
    </submittedName>
</protein>
<evidence type="ECO:0000313" key="1">
    <source>
        <dbReference type="EMBL" id="KOC65884.1"/>
    </source>
</evidence>
<dbReference type="GO" id="GO:0033063">
    <property type="term" value="C:Rad51B-Rad51C-Rad51D-XRCC2 complex"/>
    <property type="evidence" value="ECO:0007669"/>
    <property type="project" value="InterPro"/>
</dbReference>
<dbReference type="InterPro" id="IPR030547">
    <property type="entry name" value="XRCC2"/>
</dbReference>
<dbReference type="SUPFAM" id="SSF52540">
    <property type="entry name" value="P-loop containing nucleoside triphosphate hydrolases"/>
    <property type="match status" value="1"/>
</dbReference>
<sequence length="275" mass="31364">MRSQIESGAELLARLSSKPSLFGLENTLFPEGPQNSDVIEIGGEQSTGKTLLLSQMLAKCILPDYYGTIQIEGCNASAIFINTDHHFQISKLVELMSDVIDVTGIVSFASNDKATEINSNKTAIIQNSLRNLRILDCYDNEQFSLTLRMLDDMFLDNAKIALLAIDSITAYYWQDREDNISTIDNYIRKLLKLIRTHTTRFNVVTIYTKLYENMHDKGKKSTNQFLNNIDYKIQLCRMHDSQHLACKLETIQTIRKIYYSISLNGIKWEIEEGKG</sequence>
<dbReference type="GO" id="GO:0000724">
    <property type="term" value="P:double-strand break repair via homologous recombination"/>
    <property type="evidence" value="ECO:0007669"/>
    <property type="project" value="InterPro"/>
</dbReference>
<evidence type="ECO:0000313" key="2">
    <source>
        <dbReference type="Proteomes" id="UP000053825"/>
    </source>
</evidence>
<dbReference type="GO" id="GO:0005813">
    <property type="term" value="C:centrosome"/>
    <property type="evidence" value="ECO:0007669"/>
    <property type="project" value="TreeGrafter"/>
</dbReference>
<proteinExistence type="predicted"/>
<dbReference type="AlphaFoldDB" id="A0A0L7R4Y8"/>
<dbReference type="STRING" id="597456.A0A0L7R4Y8"/>
<dbReference type="GO" id="GO:0042148">
    <property type="term" value="P:DNA strand invasion"/>
    <property type="evidence" value="ECO:0007669"/>
    <property type="project" value="TreeGrafter"/>
</dbReference>
<dbReference type="GO" id="GO:0005657">
    <property type="term" value="C:replication fork"/>
    <property type="evidence" value="ECO:0007669"/>
    <property type="project" value="InterPro"/>
</dbReference>